<feature type="non-terminal residue" evidence="1">
    <location>
        <position position="1"/>
    </location>
</feature>
<proteinExistence type="predicted"/>
<dbReference type="Proteomes" id="UP000054498">
    <property type="component" value="Unassembled WGS sequence"/>
</dbReference>
<dbReference type="AlphaFoldDB" id="A0A0D2J1T5"/>
<sequence length="61" mass="6226">LMAAPRIAQDRGAGCSYAFALGACTTGRLGEQMAARLAAAAGALERAQEEECRRVGGACPE</sequence>
<evidence type="ECO:0000313" key="1">
    <source>
        <dbReference type="EMBL" id="KIY93972.1"/>
    </source>
</evidence>
<dbReference type="EMBL" id="KK104400">
    <property type="protein sequence ID" value="KIY93972.1"/>
    <property type="molecule type" value="Genomic_DNA"/>
</dbReference>
<keyword evidence="2" id="KW-1185">Reference proteome</keyword>
<protein>
    <submittedName>
        <fullName evidence="1">Uncharacterized protein</fullName>
    </submittedName>
</protein>
<reference evidence="1 2" key="1">
    <citation type="journal article" date="2013" name="BMC Genomics">
        <title>Reconstruction of the lipid metabolism for the microalga Monoraphidium neglectum from its genome sequence reveals characteristics suitable for biofuel production.</title>
        <authorList>
            <person name="Bogen C."/>
            <person name="Al-Dilaimi A."/>
            <person name="Albersmeier A."/>
            <person name="Wichmann J."/>
            <person name="Grundmann M."/>
            <person name="Rupp O."/>
            <person name="Lauersen K.J."/>
            <person name="Blifernez-Klassen O."/>
            <person name="Kalinowski J."/>
            <person name="Goesmann A."/>
            <person name="Mussgnug J.H."/>
            <person name="Kruse O."/>
        </authorList>
    </citation>
    <scope>NUCLEOTIDE SEQUENCE [LARGE SCALE GENOMIC DNA]</scope>
    <source>
        <strain evidence="1 2">SAG 48.87</strain>
    </source>
</reference>
<gene>
    <name evidence="1" type="ORF">MNEG_13991</name>
</gene>
<dbReference type="RefSeq" id="XP_013892992.1">
    <property type="nucleotide sequence ID" value="XM_014037538.1"/>
</dbReference>
<evidence type="ECO:0000313" key="2">
    <source>
        <dbReference type="Proteomes" id="UP000054498"/>
    </source>
</evidence>
<accession>A0A0D2J1T5</accession>
<name>A0A0D2J1T5_9CHLO</name>
<dbReference type="GeneID" id="25731509"/>
<dbReference type="KEGG" id="mng:MNEG_13991"/>
<organism evidence="1 2">
    <name type="scientific">Monoraphidium neglectum</name>
    <dbReference type="NCBI Taxonomy" id="145388"/>
    <lineage>
        <taxon>Eukaryota</taxon>
        <taxon>Viridiplantae</taxon>
        <taxon>Chlorophyta</taxon>
        <taxon>core chlorophytes</taxon>
        <taxon>Chlorophyceae</taxon>
        <taxon>CS clade</taxon>
        <taxon>Sphaeropleales</taxon>
        <taxon>Selenastraceae</taxon>
        <taxon>Monoraphidium</taxon>
    </lineage>
</organism>